<proteinExistence type="predicted"/>
<evidence type="ECO:0000313" key="1">
    <source>
        <dbReference type="EMBL" id="KAL0366732.1"/>
    </source>
</evidence>
<feature type="non-terminal residue" evidence="1">
    <location>
        <position position="1"/>
    </location>
</feature>
<accession>A0AAW2QFW2</accession>
<organism evidence="1">
    <name type="scientific">Sesamum radiatum</name>
    <name type="common">Black benniseed</name>
    <dbReference type="NCBI Taxonomy" id="300843"/>
    <lineage>
        <taxon>Eukaryota</taxon>
        <taxon>Viridiplantae</taxon>
        <taxon>Streptophyta</taxon>
        <taxon>Embryophyta</taxon>
        <taxon>Tracheophyta</taxon>
        <taxon>Spermatophyta</taxon>
        <taxon>Magnoliopsida</taxon>
        <taxon>eudicotyledons</taxon>
        <taxon>Gunneridae</taxon>
        <taxon>Pentapetalae</taxon>
        <taxon>asterids</taxon>
        <taxon>lamiids</taxon>
        <taxon>Lamiales</taxon>
        <taxon>Pedaliaceae</taxon>
        <taxon>Sesamum</taxon>
    </lineage>
</organism>
<sequence>VFSNLFSLQLEEDVNEVIFALKTDSPIKEEQLSEACDALARSLELEKQEWGQRIVDASKFIKPLR</sequence>
<gene>
    <name evidence="1" type="ORF">Sradi_3563300</name>
</gene>
<name>A0AAW2QFW2_SESRA</name>
<dbReference type="AlphaFoldDB" id="A0AAW2QFW2"/>
<protein>
    <submittedName>
        <fullName evidence="1">Uncharacterized protein</fullName>
    </submittedName>
</protein>
<comment type="caution">
    <text evidence="1">The sequence shown here is derived from an EMBL/GenBank/DDBJ whole genome shotgun (WGS) entry which is preliminary data.</text>
</comment>
<dbReference type="EMBL" id="JACGWJ010000015">
    <property type="protein sequence ID" value="KAL0366732.1"/>
    <property type="molecule type" value="Genomic_DNA"/>
</dbReference>
<reference evidence="1" key="2">
    <citation type="journal article" date="2024" name="Plant">
        <title>Genomic evolution and insights into agronomic trait innovations of Sesamum species.</title>
        <authorList>
            <person name="Miao H."/>
            <person name="Wang L."/>
            <person name="Qu L."/>
            <person name="Liu H."/>
            <person name="Sun Y."/>
            <person name="Le M."/>
            <person name="Wang Q."/>
            <person name="Wei S."/>
            <person name="Zheng Y."/>
            <person name="Lin W."/>
            <person name="Duan Y."/>
            <person name="Cao H."/>
            <person name="Xiong S."/>
            <person name="Wang X."/>
            <person name="Wei L."/>
            <person name="Li C."/>
            <person name="Ma Q."/>
            <person name="Ju M."/>
            <person name="Zhao R."/>
            <person name="Li G."/>
            <person name="Mu C."/>
            <person name="Tian Q."/>
            <person name="Mei H."/>
            <person name="Zhang T."/>
            <person name="Gao T."/>
            <person name="Zhang H."/>
        </authorList>
    </citation>
    <scope>NUCLEOTIDE SEQUENCE</scope>
    <source>
        <strain evidence="1">G02</strain>
    </source>
</reference>
<reference evidence="1" key="1">
    <citation type="submission" date="2020-06" db="EMBL/GenBank/DDBJ databases">
        <authorList>
            <person name="Li T."/>
            <person name="Hu X."/>
            <person name="Zhang T."/>
            <person name="Song X."/>
            <person name="Zhang H."/>
            <person name="Dai N."/>
            <person name="Sheng W."/>
            <person name="Hou X."/>
            <person name="Wei L."/>
        </authorList>
    </citation>
    <scope>NUCLEOTIDE SEQUENCE</scope>
    <source>
        <strain evidence="1">G02</strain>
        <tissue evidence="1">Leaf</tissue>
    </source>
</reference>